<dbReference type="Pfam" id="PF02146">
    <property type="entry name" value="SIR2"/>
    <property type="match status" value="2"/>
</dbReference>
<dbReference type="InterPro" id="IPR043502">
    <property type="entry name" value="DNA/RNA_pol_sf"/>
</dbReference>
<dbReference type="SUPFAM" id="SSF56672">
    <property type="entry name" value="DNA/RNA polymerases"/>
    <property type="match status" value="1"/>
</dbReference>
<accession>A0ABY6KIB9</accession>
<comment type="caution">
    <text evidence="6">Lacks conserved residue(s) required for the propagation of feature annotation.</text>
</comment>
<keyword evidence="11" id="KW-1185">Reference proteome</keyword>
<keyword evidence="3" id="KW-0479">Metal-binding</keyword>
<feature type="domain" description="Deacetylase sirtuin-type" evidence="8">
    <location>
        <begin position="135"/>
        <end position="619"/>
    </location>
</feature>
<feature type="compositionally biased region" description="Polar residues" evidence="7">
    <location>
        <begin position="617"/>
        <end position="628"/>
    </location>
</feature>
<reference evidence="10 11" key="1">
    <citation type="submission" date="2022-01" db="EMBL/GenBank/DDBJ databases">
        <title>A chromosomal length assembly of Cordylochernes scorpioides.</title>
        <authorList>
            <person name="Zeh D."/>
            <person name="Zeh J."/>
        </authorList>
    </citation>
    <scope>NUCLEOTIDE SEQUENCE [LARGE SCALE GENOMIC DNA]</scope>
    <source>
        <strain evidence="10">IN4F17</strain>
        <tissue evidence="10">Whole Body</tissue>
    </source>
</reference>
<dbReference type="SUPFAM" id="SSF52467">
    <property type="entry name" value="DHS-like NAD/FAD-binding domain"/>
    <property type="match status" value="2"/>
</dbReference>
<dbReference type="PROSITE" id="PS50878">
    <property type="entry name" value="RT_POL"/>
    <property type="match status" value="1"/>
</dbReference>
<dbReference type="PANTHER" id="PTHR11085">
    <property type="entry name" value="NAD-DEPENDENT PROTEIN DEACYLASE SIRTUIN-5, MITOCHONDRIAL-RELATED"/>
    <property type="match status" value="1"/>
</dbReference>
<dbReference type="PANTHER" id="PTHR11085:SF9">
    <property type="entry name" value="NAD-DEPENDENT PROTEIN DEACETYLASE SIRTUIN-1"/>
    <property type="match status" value="1"/>
</dbReference>
<evidence type="ECO:0000256" key="6">
    <source>
        <dbReference type="PROSITE-ProRule" id="PRU00236"/>
    </source>
</evidence>
<comment type="cofactor">
    <cofactor evidence="1">
        <name>Zn(2+)</name>
        <dbReference type="ChEBI" id="CHEBI:29105"/>
    </cofactor>
</comment>
<evidence type="ECO:0000313" key="10">
    <source>
        <dbReference type="EMBL" id="UYV66945.1"/>
    </source>
</evidence>
<name>A0ABY6KIB9_9ARAC</name>
<evidence type="ECO:0000259" key="8">
    <source>
        <dbReference type="PROSITE" id="PS50305"/>
    </source>
</evidence>
<evidence type="ECO:0000256" key="1">
    <source>
        <dbReference type="ARBA" id="ARBA00001947"/>
    </source>
</evidence>
<sequence length="647" mass="73170">MLNTCSTLPASSPTASPTVSMKKHHSKTCVVWADIQHQIADSCAEECPPTSTQQDDDAQSTISDISGLGDISDCDDFELSPATLRHLQKQLGHQDPRQILAELAPSSDLALEQLDENTLWRLLLNMLRSPPRRNRLVAINSLNHVIDLLRVSRKIIVLTGAGVSVSCGIPDFRSPNGIYSRLQKDYPDLPDPQAMFDIHYFHRDPRPFFKFAREIYPGQFKPSLSHKFIKLLEDKGKLLRNYTQNIDTLEHEAGISRVITCHDPHQRAFKKYQSTEDSIFYFVQQIQDSFHHKPTESTIAAFIDLSQAFNRVWKEKLILKLDELGIEGSMLSWISNFLSKRTIQVNFNNIKSKTTRIYQGLPQGSILSTIFFNIYLNDVHTFIKPPAKIALYADNIIIWVSKNNLSDAEQSLNKAMKNLQKGLLKLPAASSANTKWTAPPSKKRSSTRYPYQIGLKLCHKYGVVANCVLQSWEDFTEARQSEALMINPGCVLQEIPYCPQCPEDRGAIIKPDIVFFGESLSQEFHDTMAQDKQQCDLLIVVGSSMKVRPVALLPSCLPPNIPQVLINREPLPHVGFDVELLGDCDVVLSHICASRADCYRVRPQVADMTYRYEGQLRNKQNNSDSSPRPTAALFEEEKDLFKNPEFN</sequence>
<gene>
    <name evidence="10" type="ORF">LAZ67_4003424</name>
</gene>
<dbReference type="InterPro" id="IPR026591">
    <property type="entry name" value="Sirtuin_cat_small_dom_sf"/>
</dbReference>
<keyword evidence="5" id="KW-0520">NAD</keyword>
<dbReference type="InterPro" id="IPR050134">
    <property type="entry name" value="NAD-dep_sirtuin_deacylases"/>
</dbReference>
<organism evidence="10 11">
    <name type="scientific">Cordylochernes scorpioides</name>
    <dbReference type="NCBI Taxonomy" id="51811"/>
    <lineage>
        <taxon>Eukaryota</taxon>
        <taxon>Metazoa</taxon>
        <taxon>Ecdysozoa</taxon>
        <taxon>Arthropoda</taxon>
        <taxon>Chelicerata</taxon>
        <taxon>Arachnida</taxon>
        <taxon>Pseudoscorpiones</taxon>
        <taxon>Cheliferoidea</taxon>
        <taxon>Chernetidae</taxon>
        <taxon>Cordylochernes</taxon>
    </lineage>
</organism>
<evidence type="ECO:0000259" key="9">
    <source>
        <dbReference type="PROSITE" id="PS50878"/>
    </source>
</evidence>
<protein>
    <submittedName>
        <fullName evidence="10">SIRT1</fullName>
    </submittedName>
</protein>
<proteinExistence type="predicted"/>
<feature type="domain" description="Reverse transcriptase" evidence="9">
    <location>
        <begin position="213"/>
        <end position="457"/>
    </location>
</feature>
<dbReference type="Gene3D" id="3.40.50.1220">
    <property type="entry name" value="TPP-binding domain"/>
    <property type="match status" value="3"/>
</dbReference>
<dbReference type="Gene3D" id="3.30.1600.10">
    <property type="entry name" value="SIR2/SIRT2 'Small Domain"/>
    <property type="match status" value="1"/>
</dbReference>
<dbReference type="InterPro" id="IPR000477">
    <property type="entry name" value="RT_dom"/>
</dbReference>
<evidence type="ECO:0000313" key="11">
    <source>
        <dbReference type="Proteomes" id="UP001235939"/>
    </source>
</evidence>
<dbReference type="PROSITE" id="PS50305">
    <property type="entry name" value="SIRTUIN"/>
    <property type="match status" value="1"/>
</dbReference>
<dbReference type="EMBL" id="CP092866">
    <property type="protein sequence ID" value="UYV66945.1"/>
    <property type="molecule type" value="Genomic_DNA"/>
</dbReference>
<evidence type="ECO:0000256" key="2">
    <source>
        <dbReference type="ARBA" id="ARBA00022679"/>
    </source>
</evidence>
<dbReference type="InterPro" id="IPR029035">
    <property type="entry name" value="DHS-like_NAD/FAD-binding_dom"/>
</dbReference>
<evidence type="ECO:0000256" key="4">
    <source>
        <dbReference type="ARBA" id="ARBA00022833"/>
    </source>
</evidence>
<dbReference type="InterPro" id="IPR003000">
    <property type="entry name" value="Sirtuin"/>
</dbReference>
<keyword evidence="4" id="KW-0862">Zinc</keyword>
<feature type="region of interest" description="Disordered" evidence="7">
    <location>
        <begin position="1"/>
        <end position="20"/>
    </location>
</feature>
<evidence type="ECO:0000256" key="5">
    <source>
        <dbReference type="ARBA" id="ARBA00023027"/>
    </source>
</evidence>
<feature type="region of interest" description="Disordered" evidence="7">
    <location>
        <begin position="616"/>
        <end position="647"/>
    </location>
</feature>
<keyword evidence="2" id="KW-0808">Transferase</keyword>
<dbReference type="InterPro" id="IPR026590">
    <property type="entry name" value="Ssirtuin_cat_dom"/>
</dbReference>
<dbReference type="Proteomes" id="UP001235939">
    <property type="component" value="Chromosome 04"/>
</dbReference>
<evidence type="ECO:0000256" key="3">
    <source>
        <dbReference type="ARBA" id="ARBA00022723"/>
    </source>
</evidence>
<evidence type="ECO:0000256" key="7">
    <source>
        <dbReference type="SAM" id="MobiDB-lite"/>
    </source>
</evidence>